<protein>
    <submittedName>
        <fullName evidence="2">Uncharacterized protein</fullName>
    </submittedName>
</protein>
<name>A0A2N0Z2Y2_9BACI</name>
<evidence type="ECO:0000313" key="3">
    <source>
        <dbReference type="Proteomes" id="UP000233375"/>
    </source>
</evidence>
<evidence type="ECO:0000256" key="1">
    <source>
        <dbReference type="SAM" id="Coils"/>
    </source>
</evidence>
<dbReference type="RefSeq" id="WP_101176991.1">
    <property type="nucleotide sequence ID" value="NZ_PISE01000018.1"/>
</dbReference>
<gene>
    <name evidence="2" type="ORF">CWS01_09675</name>
</gene>
<dbReference type="EMBL" id="PISE01000018">
    <property type="protein sequence ID" value="PKG23878.1"/>
    <property type="molecule type" value="Genomic_DNA"/>
</dbReference>
<comment type="caution">
    <text evidence="2">The sequence shown here is derived from an EMBL/GenBank/DDBJ whole genome shotgun (WGS) entry which is preliminary data.</text>
</comment>
<dbReference type="Proteomes" id="UP000233375">
    <property type="component" value="Unassembled WGS sequence"/>
</dbReference>
<dbReference type="AlphaFoldDB" id="A0A2N0Z2Y2"/>
<keyword evidence="1" id="KW-0175">Coiled coil</keyword>
<sequence>MEWILAILLVAAVILLMMSFAKGRQAAKAEQREIDMIHLTVMDEVEQLQKQIRNLELDLEIIEKNAGIQLSSKDRVMMREILDLYKRNYSIESIAGQKKLSVAELENLLSPYVTSKEERRKVANEV</sequence>
<organism evidence="2 3">
    <name type="scientific">Niallia nealsonii</name>
    <dbReference type="NCBI Taxonomy" id="115979"/>
    <lineage>
        <taxon>Bacteria</taxon>
        <taxon>Bacillati</taxon>
        <taxon>Bacillota</taxon>
        <taxon>Bacilli</taxon>
        <taxon>Bacillales</taxon>
        <taxon>Bacillaceae</taxon>
        <taxon>Niallia</taxon>
    </lineage>
</organism>
<accession>A0A2N0Z2Y2</accession>
<dbReference type="OrthoDB" id="2937672at2"/>
<keyword evidence="3" id="KW-1185">Reference proteome</keyword>
<proteinExistence type="predicted"/>
<reference evidence="2 3" key="1">
    <citation type="journal article" date="2003" name="Int. J. Syst. Evol. Microbiol.">
        <title>Bacillus nealsonii sp. nov., isolated from a spacecraft-assembly facility, whose spores are gamma-radiation resistant.</title>
        <authorList>
            <person name="Venkateswaran K."/>
            <person name="Kempf M."/>
            <person name="Chen F."/>
            <person name="Satomi M."/>
            <person name="Nicholson W."/>
            <person name="Kern R."/>
        </authorList>
    </citation>
    <scope>NUCLEOTIDE SEQUENCE [LARGE SCALE GENOMIC DNA]</scope>
    <source>
        <strain evidence="2 3">FO-92</strain>
    </source>
</reference>
<evidence type="ECO:0000313" key="2">
    <source>
        <dbReference type="EMBL" id="PKG23878.1"/>
    </source>
</evidence>
<feature type="coiled-coil region" evidence="1">
    <location>
        <begin position="38"/>
        <end position="65"/>
    </location>
</feature>